<feature type="non-terminal residue" evidence="1">
    <location>
        <position position="1"/>
    </location>
</feature>
<dbReference type="EMBL" id="CAJNOQ010014051">
    <property type="protein sequence ID" value="CAF1333745.1"/>
    <property type="molecule type" value="Genomic_DNA"/>
</dbReference>
<comment type="caution">
    <text evidence="1">The sequence shown here is derived from an EMBL/GenBank/DDBJ whole genome shotgun (WGS) entry which is preliminary data.</text>
</comment>
<name>A0A815G354_9BILA</name>
<organism evidence="1 3">
    <name type="scientific">Didymodactylos carnosus</name>
    <dbReference type="NCBI Taxonomy" id="1234261"/>
    <lineage>
        <taxon>Eukaryota</taxon>
        <taxon>Metazoa</taxon>
        <taxon>Spiralia</taxon>
        <taxon>Gnathifera</taxon>
        <taxon>Rotifera</taxon>
        <taxon>Eurotatoria</taxon>
        <taxon>Bdelloidea</taxon>
        <taxon>Philodinida</taxon>
        <taxon>Philodinidae</taxon>
        <taxon>Didymodactylos</taxon>
    </lineage>
</organism>
<evidence type="ECO:0000313" key="1">
    <source>
        <dbReference type="EMBL" id="CAF1333745.1"/>
    </source>
</evidence>
<gene>
    <name evidence="1" type="ORF">GPM918_LOCUS30085</name>
    <name evidence="2" type="ORF">SRO942_LOCUS30689</name>
</gene>
<evidence type="ECO:0000313" key="2">
    <source>
        <dbReference type="EMBL" id="CAF4189677.1"/>
    </source>
</evidence>
<keyword evidence="3" id="KW-1185">Reference proteome</keyword>
<sequence>TLTTVNDVMPNQHKFDISESELKYYLNDCDQLNKLKRSRSEPLSAIKALIRTSHRLRRHQIEKDKTLSIEQKINKYPELLDERMIVSEYEEITKKSLEELLESCRQRLDALIQFYQLRQTKLTTKAKLDWLALNKLCDDVRNELSDENLYKEKLLFNGRYPPNIELRLFFQSTRTQFLNTCSLKLSSTNISISYALTDGYGLQLPCLVLLAAIQIFDLQIQHPFLMLLLQDNITELFSRN</sequence>
<reference evidence="1" key="1">
    <citation type="submission" date="2021-02" db="EMBL/GenBank/DDBJ databases">
        <authorList>
            <person name="Nowell W R."/>
        </authorList>
    </citation>
    <scope>NUCLEOTIDE SEQUENCE</scope>
</reference>
<protein>
    <submittedName>
        <fullName evidence="1">Uncharacterized protein</fullName>
    </submittedName>
</protein>
<dbReference type="AlphaFoldDB" id="A0A815G354"/>
<evidence type="ECO:0000313" key="3">
    <source>
        <dbReference type="Proteomes" id="UP000663829"/>
    </source>
</evidence>
<proteinExistence type="predicted"/>
<accession>A0A815G354</accession>
<dbReference type="EMBL" id="CAJOBC010054836">
    <property type="protein sequence ID" value="CAF4189677.1"/>
    <property type="molecule type" value="Genomic_DNA"/>
</dbReference>
<dbReference type="Proteomes" id="UP000663829">
    <property type="component" value="Unassembled WGS sequence"/>
</dbReference>
<dbReference type="Proteomes" id="UP000681722">
    <property type="component" value="Unassembled WGS sequence"/>
</dbReference>